<sequence length="230" mass="23099">MAYNPSTEVAVTLGSSKPTSVKVKRFAQMTGAAVISLGMVGVFSIPAYAVIPDDGTVPDGFITNTQTLDTVVAADLVLPLDAPSGEVDSAILAQEKADAEAAAAAAASKAAEQNRARTSAPIGSGVAVHGGWGGTTRLGPIAPAGESGLTVVRFTNGDAIVAQALSELGVNQDCTALVEHSLRAAGHPAGDLGTQVYEYTNLGGVVVADGSFLPGDILVFPGQHVAVYKG</sequence>
<organism evidence="2 3">
    <name type="scientific">Leucobacter insecticola</name>
    <dbReference type="NCBI Taxonomy" id="2714934"/>
    <lineage>
        <taxon>Bacteria</taxon>
        <taxon>Bacillati</taxon>
        <taxon>Actinomycetota</taxon>
        <taxon>Actinomycetes</taxon>
        <taxon>Micrococcales</taxon>
        <taxon>Microbacteriaceae</taxon>
        <taxon>Leucobacter</taxon>
    </lineage>
</organism>
<dbReference type="Gene3D" id="3.90.1720.10">
    <property type="entry name" value="endopeptidase domain like (from Nostoc punctiforme)"/>
    <property type="match status" value="1"/>
</dbReference>
<dbReference type="InterPro" id="IPR038765">
    <property type="entry name" value="Papain-like_cys_pep_sf"/>
</dbReference>
<keyword evidence="1" id="KW-0472">Membrane</keyword>
<accession>A0A6G8FFJ9</accession>
<dbReference type="RefSeq" id="WP_166321218.1">
    <property type="nucleotide sequence ID" value="NZ_CP049934.1"/>
</dbReference>
<evidence type="ECO:0000313" key="3">
    <source>
        <dbReference type="Proteomes" id="UP000501387"/>
    </source>
</evidence>
<gene>
    <name evidence="2" type="ORF">G7067_00445</name>
</gene>
<keyword evidence="3" id="KW-1185">Reference proteome</keyword>
<evidence type="ECO:0008006" key="4">
    <source>
        <dbReference type="Google" id="ProtNLM"/>
    </source>
</evidence>
<dbReference type="SUPFAM" id="SSF54001">
    <property type="entry name" value="Cysteine proteinases"/>
    <property type="match status" value="1"/>
</dbReference>
<evidence type="ECO:0000313" key="2">
    <source>
        <dbReference type="EMBL" id="QIM15226.1"/>
    </source>
</evidence>
<dbReference type="AlphaFoldDB" id="A0A6G8FFJ9"/>
<reference evidence="2 3" key="1">
    <citation type="submission" date="2020-03" db="EMBL/GenBank/DDBJ databases">
        <title>Leucobacter sp. nov., isolated from beetles.</title>
        <authorList>
            <person name="Hyun D.-W."/>
            <person name="Bae J.-W."/>
        </authorList>
    </citation>
    <scope>NUCLEOTIDE SEQUENCE [LARGE SCALE GENOMIC DNA]</scope>
    <source>
        <strain evidence="2 3">HDW9B</strain>
    </source>
</reference>
<protein>
    <recommendedName>
        <fullName evidence="4">NlpC/P60 domain-containing protein</fullName>
    </recommendedName>
</protein>
<name>A0A6G8FFJ9_9MICO</name>
<keyword evidence="1" id="KW-1133">Transmembrane helix</keyword>
<dbReference type="KEGG" id="lins:G7067_00445"/>
<dbReference type="EMBL" id="CP049934">
    <property type="protein sequence ID" value="QIM15226.1"/>
    <property type="molecule type" value="Genomic_DNA"/>
</dbReference>
<dbReference type="Proteomes" id="UP000501387">
    <property type="component" value="Chromosome"/>
</dbReference>
<keyword evidence="1" id="KW-0812">Transmembrane</keyword>
<evidence type="ECO:0000256" key="1">
    <source>
        <dbReference type="SAM" id="Phobius"/>
    </source>
</evidence>
<feature type="transmembrane region" description="Helical" evidence="1">
    <location>
        <begin position="32"/>
        <end position="51"/>
    </location>
</feature>
<proteinExistence type="predicted"/>